<dbReference type="Pfam" id="PF02518">
    <property type="entry name" value="HATPase_c"/>
    <property type="match status" value="1"/>
</dbReference>
<dbReference type="AlphaFoldDB" id="A0A2T4UPR5"/>
<evidence type="ECO:0000313" key="13">
    <source>
        <dbReference type="EMBL" id="PTL71507.1"/>
    </source>
</evidence>
<evidence type="ECO:0000259" key="10">
    <source>
        <dbReference type="Pfam" id="PF02518"/>
    </source>
</evidence>
<protein>
    <recommendedName>
        <fullName evidence="2">histidine kinase</fullName>
        <ecNumber evidence="2">2.7.13.3</ecNumber>
    </recommendedName>
</protein>
<feature type="domain" description="Signal transduction histidine kinase subgroup 3 dimerisation and phosphoacceptor" evidence="11">
    <location>
        <begin position="203"/>
        <end position="268"/>
    </location>
</feature>
<evidence type="ECO:0000259" key="12">
    <source>
        <dbReference type="Pfam" id="PF23539"/>
    </source>
</evidence>
<dbReference type="EMBL" id="PZPL01000001">
    <property type="protein sequence ID" value="PTL71507.1"/>
    <property type="molecule type" value="Genomic_DNA"/>
</dbReference>
<sequence>MTADQRRADAATAAALFGASILSLVLGRAIGMYPDGAEPALSIGLLALVILPLAFRRSAPVPVLAVTSVAFLLVGELRVPELTISNIALFMAMYSVGAWEPRRARADWTRGVLVIVMAVWLLVTFFRASTQDLEFEGAGIGALTPVAAYLLQQILINILYFAGAWWFGNHAWASARQRALTDLRTRQLEDEQAKVARQAITIERLRIARELHDAVAHHVSLMGVQAAAARTLLDSDPGRARGQLEALEGTSRAAVGELYQLLGTLRDEESVLDPVTASLGLDSLPALIADAEAAGLRVTLEQVGEPFAVPPLVGLNLYRIAQESLTNVLKHAGPGTRARVHVRYGGSAVELEVADDGLGRPGPRQRNGGLGLVGMRERAATLDGVLEAGPRAGSGWVVRVAVPLGVAA</sequence>
<dbReference type="InterPro" id="IPR003594">
    <property type="entry name" value="HATPase_dom"/>
</dbReference>
<keyword evidence="5" id="KW-0547">Nucleotide-binding</keyword>
<evidence type="ECO:0000256" key="1">
    <source>
        <dbReference type="ARBA" id="ARBA00000085"/>
    </source>
</evidence>
<feature type="domain" description="DUF7134" evidence="12">
    <location>
        <begin position="8"/>
        <end position="131"/>
    </location>
</feature>
<feature type="domain" description="Histidine kinase/HSP90-like ATPase" evidence="10">
    <location>
        <begin position="316"/>
        <end position="404"/>
    </location>
</feature>
<keyword evidence="14" id="KW-1185">Reference proteome</keyword>
<keyword evidence="7" id="KW-0067">ATP-binding</keyword>
<reference evidence="13 14" key="1">
    <citation type="submission" date="2018-03" db="EMBL/GenBank/DDBJ databases">
        <title>Bacteriophage NCPPB3778 and a type I-E CRISPR drive the evolution of the US Biological Select Agent, Rathayibacter toxicus.</title>
        <authorList>
            <person name="Davis E.W.II."/>
            <person name="Tabima J.F."/>
            <person name="Weisberg A.J."/>
            <person name="Dantas Lopes L."/>
            <person name="Wiseman M.S."/>
            <person name="Wiseman M.S."/>
            <person name="Pupko T."/>
            <person name="Belcher M.S."/>
            <person name="Sechler A.J."/>
            <person name="Tancos M.A."/>
            <person name="Schroeder B.K."/>
            <person name="Murray T.D."/>
            <person name="Luster D.G."/>
            <person name="Schneider W.L."/>
            <person name="Rogers E."/>
            <person name="Andreote F.D."/>
            <person name="Grunwald N.J."/>
            <person name="Putnam M.L."/>
            <person name="Chang J.H."/>
        </authorList>
    </citation>
    <scope>NUCLEOTIDE SEQUENCE [LARGE SCALE GENOMIC DNA]</scope>
    <source>
        <strain evidence="13 14">DSM 15933</strain>
    </source>
</reference>
<dbReference type="Gene3D" id="3.30.565.10">
    <property type="entry name" value="Histidine kinase-like ATPase, C-terminal domain"/>
    <property type="match status" value="1"/>
</dbReference>
<dbReference type="InterPro" id="IPR050482">
    <property type="entry name" value="Sensor_HK_TwoCompSys"/>
</dbReference>
<dbReference type="Pfam" id="PF23539">
    <property type="entry name" value="DUF7134"/>
    <property type="match status" value="1"/>
</dbReference>
<name>A0A2T4UPR5_9MICO</name>
<keyword evidence="9" id="KW-0472">Membrane</keyword>
<accession>A0A2T4UPR5</accession>
<dbReference type="InterPro" id="IPR036890">
    <property type="entry name" value="HATPase_C_sf"/>
</dbReference>
<feature type="transmembrane region" description="Helical" evidence="9">
    <location>
        <begin position="83"/>
        <end position="99"/>
    </location>
</feature>
<dbReference type="GO" id="GO:0046983">
    <property type="term" value="F:protein dimerization activity"/>
    <property type="evidence" value="ECO:0007669"/>
    <property type="project" value="InterPro"/>
</dbReference>
<dbReference type="PANTHER" id="PTHR24421">
    <property type="entry name" value="NITRATE/NITRITE SENSOR PROTEIN NARX-RELATED"/>
    <property type="match status" value="1"/>
</dbReference>
<keyword evidence="4" id="KW-0808">Transferase</keyword>
<keyword evidence="9" id="KW-0812">Transmembrane</keyword>
<evidence type="ECO:0000313" key="14">
    <source>
        <dbReference type="Proteomes" id="UP000241085"/>
    </source>
</evidence>
<evidence type="ECO:0000256" key="3">
    <source>
        <dbReference type="ARBA" id="ARBA00022553"/>
    </source>
</evidence>
<feature type="transmembrane region" description="Helical" evidence="9">
    <location>
        <begin position="37"/>
        <end position="54"/>
    </location>
</feature>
<dbReference type="Pfam" id="PF07730">
    <property type="entry name" value="HisKA_3"/>
    <property type="match status" value="1"/>
</dbReference>
<evidence type="ECO:0000256" key="5">
    <source>
        <dbReference type="ARBA" id="ARBA00022741"/>
    </source>
</evidence>
<dbReference type="SUPFAM" id="SSF55874">
    <property type="entry name" value="ATPase domain of HSP90 chaperone/DNA topoisomerase II/histidine kinase"/>
    <property type="match status" value="1"/>
</dbReference>
<evidence type="ECO:0000256" key="4">
    <source>
        <dbReference type="ARBA" id="ARBA00022679"/>
    </source>
</evidence>
<dbReference type="GO" id="GO:0000155">
    <property type="term" value="F:phosphorelay sensor kinase activity"/>
    <property type="evidence" value="ECO:0007669"/>
    <property type="project" value="InterPro"/>
</dbReference>
<feature type="transmembrane region" description="Helical" evidence="9">
    <location>
        <begin position="149"/>
        <end position="168"/>
    </location>
</feature>
<dbReference type="InterPro" id="IPR055558">
    <property type="entry name" value="DUF7134"/>
</dbReference>
<comment type="caution">
    <text evidence="13">The sequence shown here is derived from an EMBL/GenBank/DDBJ whole genome shotgun (WGS) entry which is preliminary data.</text>
</comment>
<organism evidence="13 14">
    <name type="scientific">Rathayibacter caricis DSM 15933</name>
    <dbReference type="NCBI Taxonomy" id="1328867"/>
    <lineage>
        <taxon>Bacteria</taxon>
        <taxon>Bacillati</taxon>
        <taxon>Actinomycetota</taxon>
        <taxon>Actinomycetes</taxon>
        <taxon>Micrococcales</taxon>
        <taxon>Microbacteriaceae</taxon>
        <taxon>Rathayibacter</taxon>
    </lineage>
</organism>
<dbReference type="GO" id="GO:0005524">
    <property type="term" value="F:ATP binding"/>
    <property type="evidence" value="ECO:0007669"/>
    <property type="project" value="UniProtKB-KW"/>
</dbReference>
<dbReference type="GO" id="GO:0016020">
    <property type="term" value="C:membrane"/>
    <property type="evidence" value="ECO:0007669"/>
    <property type="project" value="InterPro"/>
</dbReference>
<dbReference type="PANTHER" id="PTHR24421:SF10">
    <property type="entry name" value="NITRATE_NITRITE SENSOR PROTEIN NARQ"/>
    <property type="match status" value="1"/>
</dbReference>
<dbReference type="Proteomes" id="UP000241085">
    <property type="component" value="Unassembled WGS sequence"/>
</dbReference>
<evidence type="ECO:0000256" key="7">
    <source>
        <dbReference type="ARBA" id="ARBA00022840"/>
    </source>
</evidence>
<feature type="transmembrane region" description="Helical" evidence="9">
    <location>
        <begin position="61"/>
        <end position="77"/>
    </location>
</feature>
<evidence type="ECO:0000256" key="8">
    <source>
        <dbReference type="ARBA" id="ARBA00023012"/>
    </source>
</evidence>
<proteinExistence type="predicted"/>
<feature type="transmembrane region" description="Helical" evidence="9">
    <location>
        <begin position="111"/>
        <end position="129"/>
    </location>
</feature>
<dbReference type="Gene3D" id="1.20.5.1930">
    <property type="match status" value="1"/>
</dbReference>
<evidence type="ECO:0000256" key="9">
    <source>
        <dbReference type="SAM" id="Phobius"/>
    </source>
</evidence>
<dbReference type="EC" id="2.7.13.3" evidence="2"/>
<evidence type="ECO:0000256" key="6">
    <source>
        <dbReference type="ARBA" id="ARBA00022777"/>
    </source>
</evidence>
<dbReference type="CDD" id="cd16917">
    <property type="entry name" value="HATPase_UhpB-NarQ-NarX-like"/>
    <property type="match status" value="1"/>
</dbReference>
<keyword evidence="6 13" id="KW-0418">Kinase</keyword>
<comment type="catalytic activity">
    <reaction evidence="1">
        <text>ATP + protein L-histidine = ADP + protein N-phospho-L-histidine.</text>
        <dbReference type="EC" id="2.7.13.3"/>
    </reaction>
</comment>
<evidence type="ECO:0000256" key="2">
    <source>
        <dbReference type="ARBA" id="ARBA00012438"/>
    </source>
</evidence>
<keyword evidence="3" id="KW-0597">Phosphoprotein</keyword>
<evidence type="ECO:0000259" key="11">
    <source>
        <dbReference type="Pfam" id="PF07730"/>
    </source>
</evidence>
<keyword evidence="8" id="KW-0902">Two-component regulatory system</keyword>
<dbReference type="InterPro" id="IPR011712">
    <property type="entry name" value="Sig_transdc_His_kin_sub3_dim/P"/>
</dbReference>
<gene>
    <name evidence="13" type="ORF">C1I63_00620</name>
</gene>
<keyword evidence="9" id="KW-1133">Transmembrane helix</keyword>